<evidence type="ECO:0000313" key="3">
    <source>
        <dbReference type="Proteomes" id="UP000275777"/>
    </source>
</evidence>
<feature type="domain" description="NAD-glutamate dehydrogenase catalytic" evidence="1">
    <location>
        <begin position="2"/>
        <end position="56"/>
    </location>
</feature>
<name>A0A3S5DLQ4_CHRVL</name>
<dbReference type="EMBL" id="LR134182">
    <property type="protein sequence ID" value="VEB44014.1"/>
    <property type="molecule type" value="Genomic_DNA"/>
</dbReference>
<dbReference type="GO" id="GO:0004352">
    <property type="term" value="F:glutamate dehydrogenase (NAD+) activity"/>
    <property type="evidence" value="ECO:0007669"/>
    <property type="project" value="UniProtKB-EC"/>
</dbReference>
<dbReference type="InterPro" id="IPR028971">
    <property type="entry name" value="NAD-GDH_cat"/>
</dbReference>
<reference evidence="2 3" key="1">
    <citation type="submission" date="2018-12" db="EMBL/GenBank/DDBJ databases">
        <authorList>
            <consortium name="Pathogen Informatics"/>
        </authorList>
    </citation>
    <scope>NUCLEOTIDE SEQUENCE [LARGE SCALE GENOMIC DNA]</scope>
    <source>
        <strain evidence="2 3">NCTC9695</strain>
    </source>
</reference>
<dbReference type="Pfam" id="PF05088">
    <property type="entry name" value="Bac_GDH_CD"/>
    <property type="match status" value="1"/>
</dbReference>
<keyword evidence="2" id="KW-0560">Oxidoreductase</keyword>
<proteinExistence type="predicted"/>
<dbReference type="EC" id="1.4.1.2" evidence="2"/>
<dbReference type="GO" id="GO:0004069">
    <property type="term" value="F:L-aspartate:2-oxoglutarate aminotransferase activity"/>
    <property type="evidence" value="ECO:0007669"/>
    <property type="project" value="InterPro"/>
</dbReference>
<sequence>MKRHFRHLGINTQEQDFTVIGIGDMAGDVFGNGMLLSEHICLKAAFNHLHIFLDRRRTRRRASPSARACSICRAPAGLITTAS</sequence>
<dbReference type="PANTHER" id="PTHR43403:SF1">
    <property type="entry name" value="NAD-SPECIFIC GLUTAMATE DEHYDROGENASE"/>
    <property type="match status" value="1"/>
</dbReference>
<dbReference type="GO" id="GO:0006538">
    <property type="term" value="P:L-glutamate catabolic process"/>
    <property type="evidence" value="ECO:0007669"/>
    <property type="project" value="InterPro"/>
</dbReference>
<dbReference type="InterPro" id="IPR007780">
    <property type="entry name" value="NAD_Glu_DH_bac"/>
</dbReference>
<dbReference type="AlphaFoldDB" id="A0A3S5DLQ4"/>
<accession>A0A3S5DLQ4</accession>
<dbReference type="Proteomes" id="UP000275777">
    <property type="component" value="Chromosome"/>
</dbReference>
<evidence type="ECO:0000313" key="2">
    <source>
        <dbReference type="EMBL" id="VEB44014.1"/>
    </source>
</evidence>
<protein>
    <submittedName>
        <fullName evidence="2">NAD-specific glutamate dehydrogenase</fullName>
        <ecNumber evidence="2">1.4.1.2</ecNumber>
    </submittedName>
</protein>
<organism evidence="2 3">
    <name type="scientific">Chromobacterium violaceum</name>
    <dbReference type="NCBI Taxonomy" id="536"/>
    <lineage>
        <taxon>Bacteria</taxon>
        <taxon>Pseudomonadati</taxon>
        <taxon>Pseudomonadota</taxon>
        <taxon>Betaproteobacteria</taxon>
        <taxon>Neisseriales</taxon>
        <taxon>Chromobacteriaceae</taxon>
        <taxon>Chromobacterium</taxon>
    </lineage>
</organism>
<gene>
    <name evidence="2" type="primary">gdhB_5</name>
    <name evidence="2" type="ORF">NCTC9695_04483</name>
</gene>
<dbReference type="PANTHER" id="PTHR43403">
    <property type="entry name" value="NAD-SPECIFIC GLUTAMATE DEHYDROGENASE"/>
    <property type="match status" value="1"/>
</dbReference>
<evidence type="ECO:0000259" key="1">
    <source>
        <dbReference type="Pfam" id="PF05088"/>
    </source>
</evidence>